<gene>
    <name evidence="2" type="ORF">E1757_12725</name>
</gene>
<organism evidence="2 3">
    <name type="scientific">Paenibacillus piri</name>
    <dbReference type="NCBI Taxonomy" id="2547395"/>
    <lineage>
        <taxon>Bacteria</taxon>
        <taxon>Bacillati</taxon>
        <taxon>Bacillota</taxon>
        <taxon>Bacilli</taxon>
        <taxon>Bacillales</taxon>
        <taxon>Paenibacillaceae</taxon>
        <taxon>Paenibacillus</taxon>
    </lineage>
</organism>
<feature type="chain" id="PRO_5039707693" evidence="1">
    <location>
        <begin position="26"/>
        <end position="553"/>
    </location>
</feature>
<reference evidence="2 3" key="1">
    <citation type="submission" date="2019-03" db="EMBL/GenBank/DDBJ databases">
        <title>This is whole genome sequence of Paenibacillus sp MS74 strain.</title>
        <authorList>
            <person name="Trinh H.N."/>
        </authorList>
    </citation>
    <scope>NUCLEOTIDE SEQUENCE [LARGE SCALE GENOMIC DNA]</scope>
    <source>
        <strain evidence="2 3">MS74</strain>
    </source>
</reference>
<dbReference type="EMBL" id="SMRT01000005">
    <property type="protein sequence ID" value="TDF97481.1"/>
    <property type="molecule type" value="Genomic_DNA"/>
</dbReference>
<dbReference type="RefSeq" id="WP_133228515.1">
    <property type="nucleotide sequence ID" value="NZ_SMRT01000005.1"/>
</dbReference>
<dbReference type="Pfam" id="PF01547">
    <property type="entry name" value="SBP_bac_1"/>
    <property type="match status" value="1"/>
</dbReference>
<dbReference type="InterPro" id="IPR006059">
    <property type="entry name" value="SBP"/>
</dbReference>
<keyword evidence="3" id="KW-1185">Reference proteome</keyword>
<keyword evidence="1" id="KW-0732">Signal</keyword>
<evidence type="ECO:0000313" key="2">
    <source>
        <dbReference type="EMBL" id="TDF97481.1"/>
    </source>
</evidence>
<proteinExistence type="predicted"/>
<dbReference type="PROSITE" id="PS51257">
    <property type="entry name" value="PROKAR_LIPOPROTEIN"/>
    <property type="match status" value="1"/>
</dbReference>
<dbReference type="SUPFAM" id="SSF53850">
    <property type="entry name" value="Periplasmic binding protein-like II"/>
    <property type="match status" value="1"/>
</dbReference>
<dbReference type="Proteomes" id="UP000295636">
    <property type="component" value="Unassembled WGS sequence"/>
</dbReference>
<dbReference type="InterPro" id="IPR050490">
    <property type="entry name" value="Bact_solute-bd_prot1"/>
</dbReference>
<sequence length="553" mass="62266">MKKAWSKGLAILLTAGIGLTGCTSADGQDGASADSGSQPAADATAPGSFPIVKDKVTLKVLVTGNSLIEDMNTNAFTKWLEEKTNVHIEWEVAPASNPNEKLNLVLASGDYPDVIMNFGISPTQQLIYGQQGVFMPLNELIEKYGVETKKLFERYPNIKKAISAPDGKIYSLPRINENYHDLMNQKMWIYTPWLDKLGLKMPTTTEEFYQVLKAFKTQDPNGNGIADEIPLAGAKEKAHQPIRFLMNAFQLDNETTSNRLIFKDGKIDVAYNKPGWKEGVAYMHKLYAEGLIAPEIYTQDRAQLKQMTEKQDAIVGTATANIIQDMTNIAGKLNRWKDYKTVPPLKGPNGLQITPYNPYPFATGVFVITRNCKNPEIALRWADAMYNEEFTLRSVHGEPGVDWDKAAPGEIGVNGKPAKWKKLMPFGIVQNKHWYQSTTTLQDLELRGSLYADPNIDAEKTLWDETLKNYDSYKAKVEDMVPPIFFTEQQASELADLEKTVNDYVEQMTTRFVTGNVSIDSQWDVYVKTLENMNLKRMLEIYNEAYTQQYKKG</sequence>
<dbReference type="CDD" id="cd13581">
    <property type="entry name" value="PBP2_AlgQ_like_2"/>
    <property type="match status" value="1"/>
</dbReference>
<dbReference type="PANTHER" id="PTHR43649">
    <property type="entry name" value="ARABINOSE-BINDING PROTEIN-RELATED"/>
    <property type="match status" value="1"/>
</dbReference>
<dbReference type="PANTHER" id="PTHR43649:SF12">
    <property type="entry name" value="DIACETYLCHITOBIOSE BINDING PROTEIN DASA"/>
    <property type="match status" value="1"/>
</dbReference>
<dbReference type="Gene3D" id="3.40.190.10">
    <property type="entry name" value="Periplasmic binding protein-like II"/>
    <property type="match status" value="2"/>
</dbReference>
<dbReference type="AlphaFoldDB" id="A0A4R5KP82"/>
<evidence type="ECO:0000256" key="1">
    <source>
        <dbReference type="SAM" id="SignalP"/>
    </source>
</evidence>
<name>A0A4R5KP82_9BACL</name>
<protein>
    <submittedName>
        <fullName evidence="2">Extracellular solute-binding protein</fullName>
    </submittedName>
</protein>
<accession>A0A4R5KP82</accession>
<comment type="caution">
    <text evidence="2">The sequence shown here is derived from an EMBL/GenBank/DDBJ whole genome shotgun (WGS) entry which is preliminary data.</text>
</comment>
<dbReference type="OrthoDB" id="9787283at2"/>
<evidence type="ECO:0000313" key="3">
    <source>
        <dbReference type="Proteomes" id="UP000295636"/>
    </source>
</evidence>
<feature type="signal peptide" evidence="1">
    <location>
        <begin position="1"/>
        <end position="25"/>
    </location>
</feature>